<feature type="transmembrane region" description="Helical" evidence="1">
    <location>
        <begin position="67"/>
        <end position="91"/>
    </location>
</feature>
<organism evidence="2 3">
    <name type="scientific">Ditylenchus dipsaci</name>
    <dbReference type="NCBI Taxonomy" id="166011"/>
    <lineage>
        <taxon>Eukaryota</taxon>
        <taxon>Metazoa</taxon>
        <taxon>Ecdysozoa</taxon>
        <taxon>Nematoda</taxon>
        <taxon>Chromadorea</taxon>
        <taxon>Rhabditida</taxon>
        <taxon>Tylenchina</taxon>
        <taxon>Tylenchomorpha</taxon>
        <taxon>Sphaerularioidea</taxon>
        <taxon>Anguinidae</taxon>
        <taxon>Anguininae</taxon>
        <taxon>Ditylenchus</taxon>
    </lineage>
</organism>
<protein>
    <submittedName>
        <fullName evidence="3">Uncharacterized protein</fullName>
    </submittedName>
</protein>
<sequence>MELNPTDRKEIFIDDSIEYYPPACCELLHVTNAVYLATTLQIIFVITLSILYYLLERSSFINAVEIFRPAVVFVICVNVIGIVCALIGVLMQQDLLITAQISLLAGLVVVSDLIAFLLVAIMAFGTRTNKQATLTSTTGAASPAAYFVDEKRFEAILGPFWIYLTAILFHMCAASIMCIIGIYRRYGKFLKDKFNYTRVHNFEQPRVLMENSSCLTNGNKSFLTFHIII</sequence>
<evidence type="ECO:0000313" key="3">
    <source>
        <dbReference type="WBParaSite" id="jg1222"/>
    </source>
</evidence>
<dbReference type="WBParaSite" id="jg1222">
    <property type="protein sequence ID" value="jg1222"/>
    <property type="gene ID" value="jg1222"/>
</dbReference>
<accession>A0A915CTE1</accession>
<feature type="transmembrane region" description="Helical" evidence="1">
    <location>
        <begin position="33"/>
        <end position="55"/>
    </location>
</feature>
<evidence type="ECO:0000313" key="2">
    <source>
        <dbReference type="Proteomes" id="UP000887574"/>
    </source>
</evidence>
<evidence type="ECO:0000256" key="1">
    <source>
        <dbReference type="SAM" id="Phobius"/>
    </source>
</evidence>
<keyword evidence="1" id="KW-1133">Transmembrane helix</keyword>
<name>A0A915CTE1_9BILA</name>
<reference evidence="3" key="1">
    <citation type="submission" date="2022-11" db="UniProtKB">
        <authorList>
            <consortium name="WormBaseParasite"/>
        </authorList>
    </citation>
    <scope>IDENTIFICATION</scope>
</reference>
<dbReference type="Proteomes" id="UP000887574">
    <property type="component" value="Unplaced"/>
</dbReference>
<keyword evidence="1" id="KW-0472">Membrane</keyword>
<feature type="transmembrane region" description="Helical" evidence="1">
    <location>
        <begin position="160"/>
        <end position="183"/>
    </location>
</feature>
<feature type="transmembrane region" description="Helical" evidence="1">
    <location>
        <begin position="103"/>
        <end position="125"/>
    </location>
</feature>
<proteinExistence type="predicted"/>
<dbReference type="AlphaFoldDB" id="A0A915CTE1"/>
<keyword evidence="1" id="KW-0812">Transmembrane</keyword>
<keyword evidence="2" id="KW-1185">Reference proteome</keyword>